<evidence type="ECO:0000313" key="2">
    <source>
        <dbReference type="Proteomes" id="UP000594638"/>
    </source>
</evidence>
<dbReference type="AlphaFoldDB" id="A0A8S0Q523"/>
<keyword evidence="2" id="KW-1185">Reference proteome</keyword>
<reference evidence="1 2" key="1">
    <citation type="submission" date="2019-12" db="EMBL/GenBank/DDBJ databases">
        <authorList>
            <person name="Alioto T."/>
            <person name="Alioto T."/>
            <person name="Gomez Garrido J."/>
        </authorList>
    </citation>
    <scope>NUCLEOTIDE SEQUENCE [LARGE SCALE GENOMIC DNA]</scope>
</reference>
<name>A0A8S0Q523_OLEEU</name>
<gene>
    <name evidence="1" type="ORF">OLEA9_A106794</name>
</gene>
<proteinExistence type="predicted"/>
<organism evidence="1 2">
    <name type="scientific">Olea europaea subsp. europaea</name>
    <dbReference type="NCBI Taxonomy" id="158383"/>
    <lineage>
        <taxon>Eukaryota</taxon>
        <taxon>Viridiplantae</taxon>
        <taxon>Streptophyta</taxon>
        <taxon>Embryophyta</taxon>
        <taxon>Tracheophyta</taxon>
        <taxon>Spermatophyta</taxon>
        <taxon>Magnoliopsida</taxon>
        <taxon>eudicotyledons</taxon>
        <taxon>Gunneridae</taxon>
        <taxon>Pentapetalae</taxon>
        <taxon>asterids</taxon>
        <taxon>lamiids</taxon>
        <taxon>Lamiales</taxon>
        <taxon>Oleaceae</taxon>
        <taxon>Oleeae</taxon>
        <taxon>Olea</taxon>
    </lineage>
</organism>
<comment type="caution">
    <text evidence="1">The sequence shown here is derived from an EMBL/GenBank/DDBJ whole genome shotgun (WGS) entry which is preliminary data.</text>
</comment>
<protein>
    <submittedName>
        <fullName evidence="1">Uncharacterized protein</fullName>
    </submittedName>
</protein>
<evidence type="ECO:0000313" key="1">
    <source>
        <dbReference type="EMBL" id="CAA2960422.1"/>
    </source>
</evidence>
<dbReference type="Gramene" id="OE9A106794T2">
    <property type="protein sequence ID" value="OE9A106794C2"/>
    <property type="gene ID" value="OE9A106794"/>
</dbReference>
<dbReference type="Proteomes" id="UP000594638">
    <property type="component" value="Unassembled WGS sequence"/>
</dbReference>
<accession>A0A8S0Q523</accession>
<dbReference type="EMBL" id="CACTIH010000399">
    <property type="protein sequence ID" value="CAA2960422.1"/>
    <property type="molecule type" value="Genomic_DNA"/>
</dbReference>
<sequence>MKETKEIEDNPVKMKEIKEIETRFDKEAYGAVGQLCFLIENNKREIPGKITEMIEFFPKVFEELNGLPPPISHEHNIPVTDGVQPFKTRPYIHPFVKKIEIKRLVLEMRKYKLNQQLKENLSQAMAKIKLYADKNRAARSFETPCQLYYFPRTNSHYRQPGKAPYGLTLPAFQPWG</sequence>
<dbReference type="OrthoDB" id="913707at2759"/>